<dbReference type="EMBL" id="BAABLV010000020">
    <property type="protein sequence ID" value="GAA4896243.1"/>
    <property type="molecule type" value="Genomic_DNA"/>
</dbReference>
<evidence type="ECO:0000256" key="5">
    <source>
        <dbReference type="ARBA" id="ARBA00022643"/>
    </source>
</evidence>
<comment type="catalytic activity">
    <reaction evidence="9">
        <text>3 propionate 3-nitronate + 3 O2 + H2O = 3 3-oxopropanoate + 2 nitrate + nitrite + H2O2 + 3 H(+)</text>
        <dbReference type="Rhea" id="RHEA:57332"/>
        <dbReference type="ChEBI" id="CHEBI:15377"/>
        <dbReference type="ChEBI" id="CHEBI:15378"/>
        <dbReference type="ChEBI" id="CHEBI:15379"/>
        <dbReference type="ChEBI" id="CHEBI:16240"/>
        <dbReference type="ChEBI" id="CHEBI:16301"/>
        <dbReference type="ChEBI" id="CHEBI:17632"/>
        <dbReference type="ChEBI" id="CHEBI:33190"/>
        <dbReference type="ChEBI" id="CHEBI:136067"/>
    </reaction>
</comment>
<evidence type="ECO:0000313" key="10">
    <source>
        <dbReference type="EMBL" id="GAA4896243.1"/>
    </source>
</evidence>
<evidence type="ECO:0000256" key="9">
    <source>
        <dbReference type="ARBA" id="ARBA00049401"/>
    </source>
</evidence>
<dbReference type="InterPro" id="IPR004136">
    <property type="entry name" value="NMO"/>
</dbReference>
<sequence length="333" mass="34637">MLSELPIVQAPMAGVQGSALAVAVGRTGALGSLPAAMLSDDALTAELTLLAVEDVPYNVNFFAHHMPAADPAREEAWLAALAPYRAEYAVAETGGGVTRRPFDAHVCDVIEPYAPPVVSFHFGLPDEGLLRRVKAWGAVVLSTATTVDEARWLVEHGADAVIAQGWEAGGHRGHFLSEDLSLHMPTLDLVRAVRSSVGCPVIAAGGITTATDVRAALDAGAIAVQAGTAFLLADEATTSSFHRDAIQRPHDTVVTSAFTGRPARGIPTRLVLELGEFPDPAPPFPLAAGALAPLRAAAEAQGRTDFTPLWCGTRTDGVRPAPAAEIVEGMLGA</sequence>
<evidence type="ECO:0000256" key="6">
    <source>
        <dbReference type="ARBA" id="ARBA00023002"/>
    </source>
</evidence>
<keyword evidence="11" id="KW-1185">Reference proteome</keyword>
<evidence type="ECO:0000256" key="2">
    <source>
        <dbReference type="ARBA" id="ARBA00009881"/>
    </source>
</evidence>
<evidence type="ECO:0000256" key="1">
    <source>
        <dbReference type="ARBA" id="ARBA00001917"/>
    </source>
</evidence>
<accession>A0ABP9FAH0</accession>
<dbReference type="Pfam" id="PF03060">
    <property type="entry name" value="NMO"/>
    <property type="match status" value="1"/>
</dbReference>
<proteinExistence type="inferred from homology"/>
<organism evidence="10 11">
    <name type="scientific">Tessaracoccus lubricantis</name>
    <dbReference type="NCBI Taxonomy" id="545543"/>
    <lineage>
        <taxon>Bacteria</taxon>
        <taxon>Bacillati</taxon>
        <taxon>Actinomycetota</taxon>
        <taxon>Actinomycetes</taxon>
        <taxon>Propionibacteriales</taxon>
        <taxon>Propionibacteriaceae</taxon>
        <taxon>Tessaracoccus</taxon>
    </lineage>
</organism>
<dbReference type="InterPro" id="IPR013785">
    <property type="entry name" value="Aldolase_TIM"/>
</dbReference>
<reference evidence="11" key="1">
    <citation type="journal article" date="2019" name="Int. J. Syst. Evol. Microbiol.">
        <title>The Global Catalogue of Microorganisms (GCM) 10K type strain sequencing project: providing services to taxonomists for standard genome sequencing and annotation.</title>
        <authorList>
            <consortium name="The Broad Institute Genomics Platform"/>
            <consortium name="The Broad Institute Genome Sequencing Center for Infectious Disease"/>
            <person name="Wu L."/>
            <person name="Ma J."/>
        </authorList>
    </citation>
    <scope>NUCLEOTIDE SEQUENCE [LARGE SCALE GENOMIC DNA]</scope>
    <source>
        <strain evidence="11">JCM 19125</strain>
    </source>
</reference>
<comment type="caution">
    <text evidence="10">The sequence shown here is derived from an EMBL/GenBank/DDBJ whole genome shotgun (WGS) entry which is preliminary data.</text>
</comment>
<evidence type="ECO:0000256" key="7">
    <source>
        <dbReference type="ARBA" id="ARBA00023033"/>
    </source>
</evidence>
<dbReference type="PANTHER" id="PTHR42747">
    <property type="entry name" value="NITRONATE MONOOXYGENASE-RELATED"/>
    <property type="match status" value="1"/>
</dbReference>
<keyword evidence="7 10" id="KW-0503">Monooxygenase</keyword>
<evidence type="ECO:0000256" key="8">
    <source>
        <dbReference type="ARBA" id="ARBA00031155"/>
    </source>
</evidence>
<dbReference type="Gene3D" id="3.20.20.70">
    <property type="entry name" value="Aldolase class I"/>
    <property type="match status" value="1"/>
</dbReference>
<comment type="similarity">
    <text evidence="2">Belongs to the nitronate monooxygenase family. NMO class I subfamily.</text>
</comment>
<name>A0ABP9FAH0_9ACTN</name>
<dbReference type="CDD" id="cd04730">
    <property type="entry name" value="NPD_like"/>
    <property type="match status" value="1"/>
</dbReference>
<dbReference type="PANTHER" id="PTHR42747:SF3">
    <property type="entry name" value="NITRONATE MONOOXYGENASE-RELATED"/>
    <property type="match status" value="1"/>
</dbReference>
<dbReference type="RefSeq" id="WP_345580567.1">
    <property type="nucleotide sequence ID" value="NZ_BAABLV010000020.1"/>
</dbReference>
<dbReference type="Proteomes" id="UP001501521">
    <property type="component" value="Unassembled WGS sequence"/>
</dbReference>
<keyword evidence="6" id="KW-0560">Oxidoreductase</keyword>
<gene>
    <name evidence="10" type="ORF">GCM10025789_12440</name>
</gene>
<keyword evidence="5" id="KW-0288">FMN</keyword>
<evidence type="ECO:0000256" key="4">
    <source>
        <dbReference type="ARBA" id="ARBA00022630"/>
    </source>
</evidence>
<protein>
    <recommendedName>
        <fullName evidence="8">Propionate 3-nitronate monooxygenase</fullName>
    </recommendedName>
</protein>
<keyword evidence="4" id="KW-0285">Flavoprotein</keyword>
<evidence type="ECO:0000256" key="3">
    <source>
        <dbReference type="ARBA" id="ARBA00022575"/>
    </source>
</evidence>
<comment type="cofactor">
    <cofactor evidence="1">
        <name>FMN</name>
        <dbReference type="ChEBI" id="CHEBI:58210"/>
    </cofactor>
</comment>
<dbReference type="GO" id="GO:0004497">
    <property type="term" value="F:monooxygenase activity"/>
    <property type="evidence" value="ECO:0007669"/>
    <property type="project" value="UniProtKB-KW"/>
</dbReference>
<evidence type="ECO:0000313" key="11">
    <source>
        <dbReference type="Proteomes" id="UP001501521"/>
    </source>
</evidence>
<keyword evidence="3" id="KW-0216">Detoxification</keyword>
<dbReference type="SUPFAM" id="SSF51412">
    <property type="entry name" value="Inosine monophosphate dehydrogenase (IMPDH)"/>
    <property type="match status" value="1"/>
</dbReference>